<gene>
    <name evidence="4" type="primary">LOC102510273</name>
</gene>
<dbReference type="GO" id="GO:0005634">
    <property type="term" value="C:nucleus"/>
    <property type="evidence" value="ECO:0007669"/>
    <property type="project" value="UniProtKB-ARBA"/>
</dbReference>
<dbReference type="AlphaFoldDB" id="A0A8B6Y9E2"/>
<dbReference type="Pfam" id="PF16564">
    <property type="entry name" value="MBDa"/>
    <property type="match status" value="1"/>
</dbReference>
<evidence type="ECO:0000259" key="1">
    <source>
        <dbReference type="Pfam" id="PF14048"/>
    </source>
</evidence>
<evidence type="ECO:0000259" key="2">
    <source>
        <dbReference type="Pfam" id="PF16564"/>
    </source>
</evidence>
<protein>
    <submittedName>
        <fullName evidence="4">Methyl-CpG-binding domain protein 3-like 2B</fullName>
    </submittedName>
</protein>
<sequence length="213" mass="23645">MGEPTSTFPSQPLLGKLRRSLMPQMLEKKRKVHLARAKWRQRDRAAFPMRLTSCIFKSPVTRVTSHPGNVVKCRKWEETLEKPQQVCAYRRLQGLQACSPEGEPFSTLESSSSILEIIAAGVAGESLGDAGAGSLPTSPEPITVQSSDGSETVPGLDLFLPQPLCRQPVTYADIRRQSRKVKKARERLAVALRADRLAREMERARSPKEGPEN</sequence>
<evidence type="ECO:0000313" key="3">
    <source>
        <dbReference type="Proteomes" id="UP000694856"/>
    </source>
</evidence>
<keyword evidence="3" id="KW-1185">Reference proteome</keyword>
<accession>A0A8B6Y9E2</accession>
<feature type="domain" description="Methyl-CpG-binding" evidence="2">
    <location>
        <begin position="27"/>
        <end position="97"/>
    </location>
</feature>
<dbReference type="KEGG" id="cfr:102510273"/>
<dbReference type="InterPro" id="IPR025884">
    <property type="entry name" value="MeCpG-bd_2/3_C_dom"/>
</dbReference>
<dbReference type="GeneID" id="102510273"/>
<dbReference type="Pfam" id="PF14048">
    <property type="entry name" value="MBD_C"/>
    <property type="match status" value="1"/>
</dbReference>
<dbReference type="InterPro" id="IPR032343">
    <property type="entry name" value="MBD2/MBD3_p55-bd"/>
</dbReference>
<dbReference type="OrthoDB" id="9621509at2759"/>
<dbReference type="RefSeq" id="XP_006177638.1">
    <property type="nucleotide sequence ID" value="XM_006177576.2"/>
</dbReference>
<dbReference type="Proteomes" id="UP000694856">
    <property type="component" value="Chromosome 22"/>
</dbReference>
<reference evidence="4" key="1">
    <citation type="submission" date="2025-08" db="UniProtKB">
        <authorList>
            <consortium name="RefSeq"/>
        </authorList>
    </citation>
    <scope>IDENTIFICATION</scope>
    <source>
        <tissue evidence="4">Ear skin</tissue>
    </source>
</reference>
<name>A0A8B6Y9E2_CAMFR</name>
<organism evidence="3 4">
    <name type="scientific">Camelus ferus</name>
    <name type="common">Wild bactrian camel</name>
    <name type="synonym">Camelus bactrianus ferus</name>
    <dbReference type="NCBI Taxonomy" id="419612"/>
    <lineage>
        <taxon>Eukaryota</taxon>
        <taxon>Metazoa</taxon>
        <taxon>Chordata</taxon>
        <taxon>Craniata</taxon>
        <taxon>Vertebrata</taxon>
        <taxon>Euteleostomi</taxon>
        <taxon>Mammalia</taxon>
        <taxon>Eutheria</taxon>
        <taxon>Laurasiatheria</taxon>
        <taxon>Artiodactyla</taxon>
        <taxon>Tylopoda</taxon>
        <taxon>Camelidae</taxon>
        <taxon>Camelus</taxon>
    </lineage>
</organism>
<feature type="domain" description="Methyl-CpG binding protein 2/3 C-terminal" evidence="1">
    <location>
        <begin position="101"/>
        <end position="192"/>
    </location>
</feature>
<evidence type="ECO:0000313" key="4">
    <source>
        <dbReference type="RefSeq" id="XP_006177638.1"/>
    </source>
</evidence>
<proteinExistence type="predicted"/>